<evidence type="ECO:0000313" key="8">
    <source>
        <dbReference type="EMBL" id="OGN18981.1"/>
    </source>
</evidence>
<dbReference type="Pfam" id="PF07927">
    <property type="entry name" value="HicA_toxin"/>
    <property type="match status" value="1"/>
</dbReference>
<keyword evidence="5" id="KW-0378">Hydrolase</keyword>
<dbReference type="InterPro" id="IPR038570">
    <property type="entry name" value="HicA_sf"/>
</dbReference>
<protein>
    <recommendedName>
        <fullName evidence="10">Toxin HicA</fullName>
    </recommendedName>
</protein>
<keyword evidence="7" id="KW-0346">Stress response</keyword>
<evidence type="ECO:0000256" key="7">
    <source>
        <dbReference type="ARBA" id="ARBA00023016"/>
    </source>
</evidence>
<evidence type="ECO:0000256" key="1">
    <source>
        <dbReference type="ARBA" id="ARBA00006620"/>
    </source>
</evidence>
<dbReference type="Proteomes" id="UP000177478">
    <property type="component" value="Unassembled WGS sequence"/>
</dbReference>
<dbReference type="STRING" id="1802689.A3F25_02665"/>
<reference evidence="8 9" key="1">
    <citation type="journal article" date="2016" name="Nat. Commun.">
        <title>Thousands of microbial genomes shed light on interconnected biogeochemical processes in an aquifer system.</title>
        <authorList>
            <person name="Anantharaman K."/>
            <person name="Brown C.T."/>
            <person name="Hug L.A."/>
            <person name="Sharon I."/>
            <person name="Castelle C.J."/>
            <person name="Probst A.J."/>
            <person name="Thomas B.C."/>
            <person name="Singh A."/>
            <person name="Wilkins M.J."/>
            <person name="Karaoz U."/>
            <person name="Brodie E.L."/>
            <person name="Williams K.H."/>
            <person name="Hubbard S.S."/>
            <person name="Banfield J.F."/>
        </authorList>
    </citation>
    <scope>NUCLEOTIDE SEQUENCE [LARGE SCALE GENOMIC DNA]</scope>
</reference>
<keyword evidence="6" id="KW-0694">RNA-binding</keyword>
<dbReference type="PANTHER" id="PTHR34873:SF3">
    <property type="entry name" value="ADDICTION MODULE TOXIN, HICA FAMILY"/>
    <property type="match status" value="1"/>
</dbReference>
<evidence type="ECO:0000256" key="6">
    <source>
        <dbReference type="ARBA" id="ARBA00022884"/>
    </source>
</evidence>
<evidence type="ECO:0000256" key="2">
    <source>
        <dbReference type="ARBA" id="ARBA00022649"/>
    </source>
</evidence>
<comment type="caution">
    <text evidence="8">The sequence shown here is derived from an EMBL/GenBank/DDBJ whole genome shotgun (WGS) entry which is preliminary data.</text>
</comment>
<gene>
    <name evidence="8" type="ORF">A3F25_02665</name>
</gene>
<dbReference type="EMBL" id="MGKD01000025">
    <property type="protein sequence ID" value="OGN18981.1"/>
    <property type="molecule type" value="Genomic_DNA"/>
</dbReference>
<sequence>MPRIPTLTAKKVVKILKQNGFQLDRSTGSHFVFYNPSTRKCITVPVHSKDLPRGTMLSILRQAGLSKKKND</sequence>
<comment type="similarity">
    <text evidence="1">Belongs to the HicA mRNA interferase family.</text>
</comment>
<keyword evidence="4" id="KW-0255">Endonuclease</keyword>
<keyword evidence="3" id="KW-0540">Nuclease</keyword>
<dbReference type="AlphaFoldDB" id="A0A1F8G140"/>
<evidence type="ECO:0000256" key="3">
    <source>
        <dbReference type="ARBA" id="ARBA00022722"/>
    </source>
</evidence>
<organism evidence="8 9">
    <name type="scientific">Candidatus Yanofskybacteria bacterium RIFCSPHIGHO2_12_FULL_45_19b</name>
    <dbReference type="NCBI Taxonomy" id="1802689"/>
    <lineage>
        <taxon>Bacteria</taxon>
        <taxon>Candidatus Yanofskyibacteriota</taxon>
    </lineage>
</organism>
<keyword evidence="2" id="KW-1277">Toxin-antitoxin system</keyword>
<dbReference type="GO" id="GO:0004519">
    <property type="term" value="F:endonuclease activity"/>
    <property type="evidence" value="ECO:0007669"/>
    <property type="project" value="UniProtKB-KW"/>
</dbReference>
<dbReference type="Gene3D" id="3.30.920.30">
    <property type="entry name" value="Hypothetical protein"/>
    <property type="match status" value="1"/>
</dbReference>
<evidence type="ECO:0008006" key="10">
    <source>
        <dbReference type="Google" id="ProtNLM"/>
    </source>
</evidence>
<accession>A0A1F8G140</accession>
<dbReference type="PANTHER" id="PTHR34873">
    <property type="entry name" value="SSR1766 PROTEIN"/>
    <property type="match status" value="1"/>
</dbReference>
<evidence type="ECO:0000256" key="4">
    <source>
        <dbReference type="ARBA" id="ARBA00022759"/>
    </source>
</evidence>
<name>A0A1F8G140_9BACT</name>
<dbReference type="SUPFAM" id="SSF54786">
    <property type="entry name" value="YcfA/nrd intein domain"/>
    <property type="match status" value="1"/>
</dbReference>
<dbReference type="GO" id="GO:0016787">
    <property type="term" value="F:hydrolase activity"/>
    <property type="evidence" value="ECO:0007669"/>
    <property type="project" value="UniProtKB-KW"/>
</dbReference>
<evidence type="ECO:0000313" key="9">
    <source>
        <dbReference type="Proteomes" id="UP000177478"/>
    </source>
</evidence>
<dbReference type="InterPro" id="IPR012933">
    <property type="entry name" value="HicA_mRNA_interferase"/>
</dbReference>
<evidence type="ECO:0000256" key="5">
    <source>
        <dbReference type="ARBA" id="ARBA00022801"/>
    </source>
</evidence>
<proteinExistence type="inferred from homology"/>
<dbReference type="GO" id="GO:0003729">
    <property type="term" value="F:mRNA binding"/>
    <property type="evidence" value="ECO:0007669"/>
    <property type="project" value="InterPro"/>
</dbReference>